<dbReference type="PANTHER" id="PTHR47456">
    <property type="entry name" value="PHD-TYPE DOMAIN-CONTAINING PROTEIN"/>
    <property type="match status" value="1"/>
</dbReference>
<dbReference type="AlphaFoldDB" id="A0A6J8DNX5"/>
<reference evidence="1 2" key="1">
    <citation type="submission" date="2020-06" db="EMBL/GenBank/DDBJ databases">
        <authorList>
            <person name="Li R."/>
            <person name="Bekaert M."/>
        </authorList>
    </citation>
    <scope>NUCLEOTIDE SEQUENCE [LARGE SCALE GENOMIC DNA]</scope>
    <source>
        <strain evidence="2">wild</strain>
    </source>
</reference>
<dbReference type="EMBL" id="CACVKT020007609">
    <property type="protein sequence ID" value="CAC5408854.1"/>
    <property type="molecule type" value="Genomic_DNA"/>
</dbReference>
<dbReference type="OrthoDB" id="6113703at2759"/>
<name>A0A6J8DNX5_MYTCO</name>
<proteinExistence type="predicted"/>
<evidence type="ECO:0000313" key="1">
    <source>
        <dbReference type="EMBL" id="CAC5408854.1"/>
    </source>
</evidence>
<keyword evidence="2" id="KW-1185">Reference proteome</keyword>
<dbReference type="PANTHER" id="PTHR47456:SF1">
    <property type="entry name" value="PHD-TYPE DOMAIN-CONTAINING PROTEIN"/>
    <property type="match status" value="1"/>
</dbReference>
<protein>
    <submittedName>
        <fullName evidence="1">Uncharacterized protein</fullName>
    </submittedName>
</protein>
<dbReference type="Proteomes" id="UP000507470">
    <property type="component" value="Unassembled WGS sequence"/>
</dbReference>
<organism evidence="1 2">
    <name type="scientific">Mytilus coruscus</name>
    <name type="common">Sea mussel</name>
    <dbReference type="NCBI Taxonomy" id="42192"/>
    <lineage>
        <taxon>Eukaryota</taxon>
        <taxon>Metazoa</taxon>
        <taxon>Spiralia</taxon>
        <taxon>Lophotrochozoa</taxon>
        <taxon>Mollusca</taxon>
        <taxon>Bivalvia</taxon>
        <taxon>Autobranchia</taxon>
        <taxon>Pteriomorphia</taxon>
        <taxon>Mytilida</taxon>
        <taxon>Mytiloidea</taxon>
        <taxon>Mytilidae</taxon>
        <taxon>Mytilinae</taxon>
        <taxon>Mytilus</taxon>
    </lineage>
</organism>
<accession>A0A6J8DNX5</accession>
<dbReference type="GO" id="GO:0003700">
    <property type="term" value="F:DNA-binding transcription factor activity"/>
    <property type="evidence" value="ECO:0007669"/>
    <property type="project" value="InterPro"/>
</dbReference>
<sequence>MDLSDNSGWIQLDECRGYASNIHQAEEVSKTFEVSKRSTFVSYKTVLNFGKNEKIPERYRLRFSDLGEEVVPYDETPFIITGRKVNSCIFGKDKHVADKKKKQQDKASNLEFDVHVKHKLKEVIEMTELQGNARRLGFTHRHYLTVKDSINNSKLQATLDKMLDVSEYEQWYKIFQKDVLFVEAEILVVSHIKKITVPEADRLLHPLPSLKR</sequence>
<evidence type="ECO:0000313" key="2">
    <source>
        <dbReference type="Proteomes" id="UP000507470"/>
    </source>
</evidence>
<dbReference type="Pfam" id="PF15299">
    <property type="entry name" value="ALS2CR8"/>
    <property type="match status" value="1"/>
</dbReference>
<dbReference type="InterPro" id="IPR029309">
    <property type="entry name" value="CaRF"/>
</dbReference>
<gene>
    <name evidence="1" type="ORF">MCOR_42205</name>
</gene>